<evidence type="ECO:0000313" key="1">
    <source>
        <dbReference type="EMBL" id="AGM15444.1"/>
    </source>
</evidence>
<keyword evidence="2" id="KW-1185">Reference proteome</keyword>
<evidence type="ECO:0000313" key="2">
    <source>
        <dbReference type="Proteomes" id="UP000204225"/>
    </source>
</evidence>
<proteinExistence type="predicted"/>
<gene>
    <name evidence="1" type="ORF">PGCG_00132</name>
</gene>
<reference evidence="1 2" key="1">
    <citation type="journal article" date="2013" name="Proc. Natl. Acad. Sci. U.S.A.">
        <title>Genome of Phaeocystis globosa virus PgV-16T highlights the common ancestry of the largest known DNA viruses infecting eukaryotes.</title>
        <authorList>
            <person name="Santini S."/>
            <person name="Jeudy S."/>
            <person name="Bartoli J."/>
            <person name="Poirot O."/>
            <person name="Lescot M."/>
            <person name="Abergel C."/>
            <person name="Barbe V."/>
            <person name="Wommack K.E."/>
            <person name="Noordeloos A.A."/>
            <person name="Brussaard C.P."/>
            <person name="Claverie J.M."/>
        </authorList>
    </citation>
    <scope>NUCLEOTIDE SEQUENCE [LARGE SCALE GENOMIC DNA]</scope>
    <source>
        <strain evidence="1 2">16T</strain>
    </source>
</reference>
<organism evidence="1 2">
    <name type="scientific">Phaeocystis globosa virus PgV-16T</name>
    <dbReference type="NCBI Taxonomy" id="3071227"/>
    <lineage>
        <taxon>Viruses</taxon>
        <taxon>Varidnaviria</taxon>
        <taxon>Bamfordvirae</taxon>
        <taxon>Nucleocytoviricota</taxon>
        <taxon>Megaviricetes</taxon>
        <taxon>Imitervirales</taxon>
        <taxon>Mesomimiviridae</taxon>
        <taxon>Tethysvirus</taxon>
        <taxon>Tethysvirus hollandense</taxon>
    </lineage>
</organism>
<dbReference type="EMBL" id="KC662249">
    <property type="protein sequence ID" value="AGM15444.1"/>
    <property type="molecule type" value="Genomic_DNA"/>
</dbReference>
<accession>A0AC59EWX5</accession>
<sequence length="183" mass="21880">MKSINFDINQTNTKQATVKPPPKTREKFIILSKDMSDNIIQNINNHKYQVDLINKLYLNLPFPEQKFVINELKTKILSYKQQDIKKTLHEQQNLITLDEVIEKIFNSKLKCYYCNQNMFILFDKVRDSNQWTLDRLNNYDEHSNSNTIIACLKCNLERRRKNSEKFKFTKQLQTNQFKITKAP</sequence>
<protein>
    <submittedName>
        <fullName evidence="1">Uncharacterized protein</fullName>
    </submittedName>
</protein>
<dbReference type="Proteomes" id="UP000204225">
    <property type="component" value="Segment"/>
</dbReference>
<name>A0AC59EWX5_9VIRU</name>